<reference evidence="2" key="3">
    <citation type="submission" date="2020-12" db="UniProtKB">
        <authorList>
            <consortium name="EnsemblPlants"/>
        </authorList>
    </citation>
    <scope>IDENTIFICATION</scope>
</reference>
<keyword evidence="3" id="KW-1185">Reference proteome</keyword>
<dbReference type="Gramene" id="Pp3c5_12300V3.1">
    <property type="protein sequence ID" value="Pp3c5_12300V3.1"/>
    <property type="gene ID" value="Pp3c5_12300"/>
</dbReference>
<name>A0A2K1KJE4_PHYPA</name>
<accession>A0A2K1KJE4</accession>
<dbReference type="PaxDb" id="3218-PP1S236_35V6.1"/>
<dbReference type="EnsemblPlants" id="Pp3c5_12300V3.1">
    <property type="protein sequence ID" value="Pp3c5_12300V3.1"/>
    <property type="gene ID" value="Pp3c5_12300"/>
</dbReference>
<proteinExistence type="predicted"/>
<dbReference type="AlphaFoldDB" id="A0A2K1KJE4"/>
<protein>
    <submittedName>
        <fullName evidence="1 2">Uncharacterized protein</fullName>
    </submittedName>
</protein>
<gene>
    <name evidence="1" type="ORF">PHYPA_007573</name>
</gene>
<reference evidence="1 3" key="1">
    <citation type="journal article" date="2008" name="Science">
        <title>The Physcomitrella genome reveals evolutionary insights into the conquest of land by plants.</title>
        <authorList>
            <person name="Rensing S."/>
            <person name="Lang D."/>
            <person name="Zimmer A."/>
            <person name="Terry A."/>
            <person name="Salamov A."/>
            <person name="Shapiro H."/>
            <person name="Nishiyama T."/>
            <person name="Perroud P.-F."/>
            <person name="Lindquist E."/>
            <person name="Kamisugi Y."/>
            <person name="Tanahashi T."/>
            <person name="Sakakibara K."/>
            <person name="Fujita T."/>
            <person name="Oishi K."/>
            <person name="Shin-I T."/>
            <person name="Kuroki Y."/>
            <person name="Toyoda A."/>
            <person name="Suzuki Y."/>
            <person name="Hashimoto A."/>
            <person name="Yamaguchi K."/>
            <person name="Sugano A."/>
            <person name="Kohara Y."/>
            <person name="Fujiyama A."/>
            <person name="Anterola A."/>
            <person name="Aoki S."/>
            <person name="Ashton N."/>
            <person name="Barbazuk W.B."/>
            <person name="Barker E."/>
            <person name="Bennetzen J."/>
            <person name="Bezanilla M."/>
            <person name="Blankenship R."/>
            <person name="Cho S.H."/>
            <person name="Dutcher S."/>
            <person name="Estelle M."/>
            <person name="Fawcett J.A."/>
            <person name="Gundlach H."/>
            <person name="Hanada K."/>
            <person name="Heyl A."/>
            <person name="Hicks K.A."/>
            <person name="Hugh J."/>
            <person name="Lohr M."/>
            <person name="Mayer K."/>
            <person name="Melkozernov A."/>
            <person name="Murata T."/>
            <person name="Nelson D."/>
            <person name="Pils B."/>
            <person name="Prigge M."/>
            <person name="Reiss B."/>
            <person name="Renner T."/>
            <person name="Rombauts S."/>
            <person name="Rushton P."/>
            <person name="Sanderfoot A."/>
            <person name="Schween G."/>
            <person name="Shiu S.-H."/>
            <person name="Stueber K."/>
            <person name="Theodoulou F.L."/>
            <person name="Tu H."/>
            <person name="Van de Peer Y."/>
            <person name="Verrier P.J."/>
            <person name="Waters E."/>
            <person name="Wood A."/>
            <person name="Yang L."/>
            <person name="Cove D."/>
            <person name="Cuming A."/>
            <person name="Hasebe M."/>
            <person name="Lucas S."/>
            <person name="Mishler D.B."/>
            <person name="Reski R."/>
            <person name="Grigoriev I."/>
            <person name="Quatrano R.S."/>
            <person name="Boore J.L."/>
        </authorList>
    </citation>
    <scope>NUCLEOTIDE SEQUENCE [LARGE SCALE GENOMIC DNA]</scope>
    <source>
        <strain evidence="2 3">cv. Gransden 2004</strain>
    </source>
</reference>
<evidence type="ECO:0000313" key="1">
    <source>
        <dbReference type="EMBL" id="PNR53898.1"/>
    </source>
</evidence>
<evidence type="ECO:0000313" key="3">
    <source>
        <dbReference type="Proteomes" id="UP000006727"/>
    </source>
</evidence>
<organism evidence="1">
    <name type="scientific">Physcomitrium patens</name>
    <name type="common">Spreading-leaved earth moss</name>
    <name type="synonym">Physcomitrella patens</name>
    <dbReference type="NCBI Taxonomy" id="3218"/>
    <lineage>
        <taxon>Eukaryota</taxon>
        <taxon>Viridiplantae</taxon>
        <taxon>Streptophyta</taxon>
        <taxon>Embryophyta</taxon>
        <taxon>Bryophyta</taxon>
        <taxon>Bryophytina</taxon>
        <taxon>Bryopsida</taxon>
        <taxon>Funariidae</taxon>
        <taxon>Funariales</taxon>
        <taxon>Funariaceae</taxon>
        <taxon>Physcomitrium</taxon>
    </lineage>
</organism>
<dbReference type="Proteomes" id="UP000006727">
    <property type="component" value="Chromosome 5"/>
</dbReference>
<sequence>MSAPASVPAAVAESQNVSLTAWSGVTRSNGKYIESGVVSVPLGHTSVVDAQSFSALATLVQDAEVSICAVTVSCAVSNIFLLAKVRDSGGLSVRQAPVTMAGWEFLRMEVEHTVTSTIEAESMSTAAITIQTTPSTTAGLEFDECK</sequence>
<reference evidence="1 3" key="2">
    <citation type="journal article" date="2018" name="Plant J.">
        <title>The Physcomitrella patens chromosome-scale assembly reveals moss genome structure and evolution.</title>
        <authorList>
            <person name="Lang D."/>
            <person name="Ullrich K.K."/>
            <person name="Murat F."/>
            <person name="Fuchs J."/>
            <person name="Jenkins J."/>
            <person name="Haas F.B."/>
            <person name="Piednoel M."/>
            <person name="Gundlach H."/>
            <person name="Van Bel M."/>
            <person name="Meyberg R."/>
            <person name="Vives C."/>
            <person name="Morata J."/>
            <person name="Symeonidi A."/>
            <person name="Hiss M."/>
            <person name="Muchero W."/>
            <person name="Kamisugi Y."/>
            <person name="Saleh O."/>
            <person name="Blanc G."/>
            <person name="Decker E.L."/>
            <person name="van Gessel N."/>
            <person name="Grimwood J."/>
            <person name="Hayes R.D."/>
            <person name="Graham S.W."/>
            <person name="Gunter L.E."/>
            <person name="McDaniel S.F."/>
            <person name="Hoernstein S.N.W."/>
            <person name="Larsson A."/>
            <person name="Li F.W."/>
            <person name="Perroud P.F."/>
            <person name="Phillips J."/>
            <person name="Ranjan P."/>
            <person name="Rokshar D.S."/>
            <person name="Rothfels C.J."/>
            <person name="Schneider L."/>
            <person name="Shu S."/>
            <person name="Stevenson D.W."/>
            <person name="Thummler F."/>
            <person name="Tillich M."/>
            <person name="Villarreal Aguilar J.C."/>
            <person name="Widiez T."/>
            <person name="Wong G.K."/>
            <person name="Wymore A."/>
            <person name="Zhang Y."/>
            <person name="Zimmer A.D."/>
            <person name="Quatrano R.S."/>
            <person name="Mayer K.F.X."/>
            <person name="Goodstein D."/>
            <person name="Casacuberta J.M."/>
            <person name="Vandepoele K."/>
            <person name="Reski R."/>
            <person name="Cuming A.C."/>
            <person name="Tuskan G.A."/>
            <person name="Maumus F."/>
            <person name="Salse J."/>
            <person name="Schmutz J."/>
            <person name="Rensing S.A."/>
        </authorList>
    </citation>
    <scope>NUCLEOTIDE SEQUENCE [LARGE SCALE GENOMIC DNA]</scope>
    <source>
        <strain evidence="2 3">cv. Gransden 2004</strain>
    </source>
</reference>
<evidence type="ECO:0000313" key="2">
    <source>
        <dbReference type="EnsemblPlants" id="Pp3c5_12300V3.1"/>
    </source>
</evidence>
<dbReference type="EMBL" id="ABEU02000005">
    <property type="protein sequence ID" value="PNR53898.1"/>
    <property type="molecule type" value="Genomic_DNA"/>
</dbReference>
<dbReference type="InParanoid" id="A0A2K1KJE4"/>